<keyword evidence="3" id="KW-0812">Transmembrane</keyword>
<keyword evidence="3" id="KW-0472">Membrane</keyword>
<dbReference type="InterPro" id="IPR036259">
    <property type="entry name" value="MFS_trans_sf"/>
</dbReference>
<comment type="similarity">
    <text evidence="2">Belongs to the major facilitator superfamily. Monocarboxylate porter (TC 2.A.1.13) family.</text>
</comment>
<feature type="transmembrane region" description="Helical" evidence="3">
    <location>
        <begin position="45"/>
        <end position="66"/>
    </location>
</feature>
<evidence type="ECO:0000256" key="2">
    <source>
        <dbReference type="ARBA" id="ARBA00006727"/>
    </source>
</evidence>
<dbReference type="PANTHER" id="PTHR11360:SF234">
    <property type="entry name" value="MFS-TYPE TRANSPORTER DBAD-RELATED"/>
    <property type="match status" value="1"/>
</dbReference>
<feature type="transmembrane region" description="Helical" evidence="3">
    <location>
        <begin position="207"/>
        <end position="229"/>
    </location>
</feature>
<name>A0A4Y7SYQ3_COPMI</name>
<feature type="transmembrane region" description="Helical" evidence="3">
    <location>
        <begin position="357"/>
        <end position="377"/>
    </location>
</feature>
<dbReference type="InterPro" id="IPR050327">
    <property type="entry name" value="Proton-linked_MCT"/>
</dbReference>
<dbReference type="PROSITE" id="PS50850">
    <property type="entry name" value="MFS"/>
    <property type="match status" value="1"/>
</dbReference>
<feature type="transmembrane region" description="Helical" evidence="3">
    <location>
        <begin position="116"/>
        <end position="134"/>
    </location>
</feature>
<dbReference type="InterPro" id="IPR011701">
    <property type="entry name" value="MFS"/>
</dbReference>
<feature type="transmembrane region" description="Helical" evidence="3">
    <location>
        <begin position="262"/>
        <end position="280"/>
    </location>
</feature>
<sequence>MAAQDDRRSQSAVESNSKIEAEAEALDHGLNENTSEDEYPEGGMYAWATVLGAVLVQFCGLGYTTTFGVFQDYYTRIYLTNASPSAISWIGSVNSFLCIAASLCTGILYDKGYFYHLLYGGSLLISFSLFMLSFTQPNRLYQVFLAQGIGFGLGSGLNFLPTVAIVSQHFNRRESLAMIIVVSGASLGAIVHPILLNKLFAMPELGFARTVRASAAMVSGLLIVACLLIRQREKPGDRQRAGGGTLKNTNVWDIVTGSAKDLPFMCFCISLAVFSIGFYYPIFYLQLDAIKHGVDEGFSFYVLTITNVGCLVGGLLPAVLVKAFGEEAIVVGSAIATAASVFAILGLKDLVTSGNSLISTVVIAVVYGLFIGMFFALQGPIVSVLTPDASTLGARLGIAFTSCAVGALVGPPIHGALLTDAFDWQKPAVFSGVGHIRCAQLLEPSSDHLPRFSPF</sequence>
<gene>
    <name evidence="5" type="ORF">FA13DRAFT_1636242</name>
</gene>
<accession>A0A4Y7SYQ3</accession>
<dbReference type="EMBL" id="QPFP01000049">
    <property type="protein sequence ID" value="TEB26349.1"/>
    <property type="molecule type" value="Genomic_DNA"/>
</dbReference>
<dbReference type="AlphaFoldDB" id="A0A4Y7SYQ3"/>
<keyword evidence="6" id="KW-1185">Reference proteome</keyword>
<dbReference type="Pfam" id="PF07690">
    <property type="entry name" value="MFS_1"/>
    <property type="match status" value="1"/>
</dbReference>
<dbReference type="Proteomes" id="UP000298030">
    <property type="component" value="Unassembled WGS sequence"/>
</dbReference>
<dbReference type="OrthoDB" id="6499973at2759"/>
<comment type="caution">
    <text evidence="5">The sequence shown here is derived from an EMBL/GenBank/DDBJ whole genome shotgun (WGS) entry which is preliminary data.</text>
</comment>
<dbReference type="PANTHER" id="PTHR11360">
    <property type="entry name" value="MONOCARBOXYLATE TRANSPORTER"/>
    <property type="match status" value="1"/>
</dbReference>
<evidence type="ECO:0000256" key="1">
    <source>
        <dbReference type="ARBA" id="ARBA00004141"/>
    </source>
</evidence>
<evidence type="ECO:0000313" key="6">
    <source>
        <dbReference type="Proteomes" id="UP000298030"/>
    </source>
</evidence>
<dbReference type="GO" id="GO:0022857">
    <property type="term" value="F:transmembrane transporter activity"/>
    <property type="evidence" value="ECO:0007669"/>
    <property type="project" value="InterPro"/>
</dbReference>
<protein>
    <submittedName>
        <fullName evidence="5">MFS general substrate transporter</fullName>
    </submittedName>
</protein>
<organism evidence="5 6">
    <name type="scientific">Coprinellus micaceus</name>
    <name type="common">Glistening ink-cap mushroom</name>
    <name type="synonym">Coprinus micaceus</name>
    <dbReference type="NCBI Taxonomy" id="71717"/>
    <lineage>
        <taxon>Eukaryota</taxon>
        <taxon>Fungi</taxon>
        <taxon>Dikarya</taxon>
        <taxon>Basidiomycota</taxon>
        <taxon>Agaricomycotina</taxon>
        <taxon>Agaricomycetes</taxon>
        <taxon>Agaricomycetidae</taxon>
        <taxon>Agaricales</taxon>
        <taxon>Agaricineae</taxon>
        <taxon>Psathyrellaceae</taxon>
        <taxon>Coprinellus</taxon>
    </lineage>
</organism>
<dbReference type="STRING" id="71717.A0A4Y7SYQ3"/>
<comment type="subcellular location">
    <subcellularLocation>
        <location evidence="1">Membrane</location>
        <topology evidence="1">Multi-pass membrane protein</topology>
    </subcellularLocation>
</comment>
<feature type="transmembrane region" description="Helical" evidence="3">
    <location>
        <begin position="140"/>
        <end position="164"/>
    </location>
</feature>
<feature type="transmembrane region" description="Helical" evidence="3">
    <location>
        <begin position="176"/>
        <end position="195"/>
    </location>
</feature>
<evidence type="ECO:0000259" key="4">
    <source>
        <dbReference type="PROSITE" id="PS50850"/>
    </source>
</evidence>
<evidence type="ECO:0000256" key="3">
    <source>
        <dbReference type="SAM" id="Phobius"/>
    </source>
</evidence>
<feature type="transmembrane region" description="Helical" evidence="3">
    <location>
        <begin position="86"/>
        <end position="109"/>
    </location>
</feature>
<evidence type="ECO:0000313" key="5">
    <source>
        <dbReference type="EMBL" id="TEB26349.1"/>
    </source>
</evidence>
<dbReference type="SUPFAM" id="SSF103473">
    <property type="entry name" value="MFS general substrate transporter"/>
    <property type="match status" value="1"/>
</dbReference>
<reference evidence="5 6" key="1">
    <citation type="journal article" date="2019" name="Nat. Ecol. Evol.">
        <title>Megaphylogeny resolves global patterns of mushroom evolution.</title>
        <authorList>
            <person name="Varga T."/>
            <person name="Krizsan K."/>
            <person name="Foldi C."/>
            <person name="Dima B."/>
            <person name="Sanchez-Garcia M."/>
            <person name="Sanchez-Ramirez S."/>
            <person name="Szollosi G.J."/>
            <person name="Szarkandi J.G."/>
            <person name="Papp V."/>
            <person name="Albert L."/>
            <person name="Andreopoulos W."/>
            <person name="Angelini C."/>
            <person name="Antonin V."/>
            <person name="Barry K.W."/>
            <person name="Bougher N.L."/>
            <person name="Buchanan P."/>
            <person name="Buyck B."/>
            <person name="Bense V."/>
            <person name="Catcheside P."/>
            <person name="Chovatia M."/>
            <person name="Cooper J."/>
            <person name="Damon W."/>
            <person name="Desjardin D."/>
            <person name="Finy P."/>
            <person name="Geml J."/>
            <person name="Haridas S."/>
            <person name="Hughes K."/>
            <person name="Justo A."/>
            <person name="Karasinski D."/>
            <person name="Kautmanova I."/>
            <person name="Kiss B."/>
            <person name="Kocsube S."/>
            <person name="Kotiranta H."/>
            <person name="LaButti K.M."/>
            <person name="Lechner B.E."/>
            <person name="Liimatainen K."/>
            <person name="Lipzen A."/>
            <person name="Lukacs Z."/>
            <person name="Mihaltcheva S."/>
            <person name="Morgado L.N."/>
            <person name="Niskanen T."/>
            <person name="Noordeloos M.E."/>
            <person name="Ohm R.A."/>
            <person name="Ortiz-Santana B."/>
            <person name="Ovrebo C."/>
            <person name="Racz N."/>
            <person name="Riley R."/>
            <person name="Savchenko A."/>
            <person name="Shiryaev A."/>
            <person name="Soop K."/>
            <person name="Spirin V."/>
            <person name="Szebenyi C."/>
            <person name="Tomsovsky M."/>
            <person name="Tulloss R.E."/>
            <person name="Uehling J."/>
            <person name="Grigoriev I.V."/>
            <person name="Vagvolgyi C."/>
            <person name="Papp T."/>
            <person name="Martin F.M."/>
            <person name="Miettinen O."/>
            <person name="Hibbett D.S."/>
            <person name="Nagy L.G."/>
        </authorList>
    </citation>
    <scope>NUCLEOTIDE SEQUENCE [LARGE SCALE GENOMIC DNA]</scope>
    <source>
        <strain evidence="5 6">FP101781</strain>
    </source>
</reference>
<dbReference type="Gene3D" id="1.20.1250.20">
    <property type="entry name" value="MFS general substrate transporter like domains"/>
    <property type="match status" value="2"/>
</dbReference>
<dbReference type="InterPro" id="IPR020846">
    <property type="entry name" value="MFS_dom"/>
</dbReference>
<keyword evidence="3" id="KW-1133">Transmembrane helix</keyword>
<feature type="transmembrane region" description="Helical" evidence="3">
    <location>
        <begin position="328"/>
        <end position="345"/>
    </location>
</feature>
<feature type="domain" description="Major facilitator superfamily (MFS) profile" evidence="4">
    <location>
        <begin position="258"/>
        <end position="455"/>
    </location>
</feature>
<feature type="transmembrane region" description="Helical" evidence="3">
    <location>
        <begin position="300"/>
        <end position="321"/>
    </location>
</feature>
<proteinExistence type="inferred from homology"/>
<dbReference type="GO" id="GO:0016020">
    <property type="term" value="C:membrane"/>
    <property type="evidence" value="ECO:0007669"/>
    <property type="project" value="UniProtKB-SubCell"/>
</dbReference>